<evidence type="ECO:0000256" key="4">
    <source>
        <dbReference type="ARBA" id="ARBA00022989"/>
    </source>
</evidence>
<feature type="transmembrane region" description="Helical" evidence="7">
    <location>
        <begin position="103"/>
        <end position="123"/>
    </location>
</feature>
<protein>
    <submittedName>
        <fullName evidence="8">TspO/MBR family protein</fullName>
    </submittedName>
</protein>
<evidence type="ECO:0000256" key="5">
    <source>
        <dbReference type="ARBA" id="ARBA00023136"/>
    </source>
</evidence>
<gene>
    <name evidence="8" type="ORF">ACFQPE_13485</name>
</gene>
<name>A0ABD6ABK3_9EURY</name>
<dbReference type="PIRSF" id="PIRSF005859">
    <property type="entry name" value="PBR"/>
    <property type="match status" value="1"/>
</dbReference>
<dbReference type="RefSeq" id="WP_276302968.1">
    <property type="nucleotide sequence ID" value="NZ_CP119992.1"/>
</dbReference>
<dbReference type="GeneID" id="79315525"/>
<evidence type="ECO:0000256" key="6">
    <source>
        <dbReference type="SAM" id="MobiDB-lite"/>
    </source>
</evidence>
<dbReference type="CDD" id="cd15904">
    <property type="entry name" value="TSPO_MBR"/>
    <property type="match status" value="1"/>
</dbReference>
<comment type="similarity">
    <text evidence="2">Belongs to the TspO/BZRP family.</text>
</comment>
<evidence type="ECO:0000256" key="7">
    <source>
        <dbReference type="SAM" id="Phobius"/>
    </source>
</evidence>
<comment type="caution">
    <text evidence="8">The sequence shown here is derived from an EMBL/GenBank/DDBJ whole genome shotgun (WGS) entry which is preliminary data.</text>
</comment>
<accession>A0ABD6ABK3</accession>
<evidence type="ECO:0000256" key="2">
    <source>
        <dbReference type="ARBA" id="ARBA00007524"/>
    </source>
</evidence>
<feature type="transmembrane region" description="Helical" evidence="7">
    <location>
        <begin position="130"/>
        <end position="152"/>
    </location>
</feature>
<dbReference type="Pfam" id="PF03073">
    <property type="entry name" value="TspO_MBR"/>
    <property type="match status" value="1"/>
</dbReference>
<comment type="subcellular location">
    <subcellularLocation>
        <location evidence="1">Membrane</location>
        <topology evidence="1">Multi-pass membrane protein</topology>
    </subcellularLocation>
</comment>
<feature type="transmembrane region" description="Helical" evidence="7">
    <location>
        <begin position="158"/>
        <end position="180"/>
    </location>
</feature>
<dbReference type="Proteomes" id="UP001596547">
    <property type="component" value="Unassembled WGS sequence"/>
</dbReference>
<feature type="transmembrane region" description="Helical" evidence="7">
    <location>
        <begin position="69"/>
        <end position="91"/>
    </location>
</feature>
<dbReference type="PANTHER" id="PTHR10057">
    <property type="entry name" value="PERIPHERAL-TYPE BENZODIAZEPINE RECEPTOR"/>
    <property type="match status" value="1"/>
</dbReference>
<evidence type="ECO:0000256" key="1">
    <source>
        <dbReference type="ARBA" id="ARBA00004141"/>
    </source>
</evidence>
<feature type="region of interest" description="Disordered" evidence="6">
    <location>
        <begin position="1"/>
        <end position="21"/>
    </location>
</feature>
<keyword evidence="3 7" id="KW-0812">Transmembrane</keyword>
<dbReference type="GO" id="GO:0016020">
    <property type="term" value="C:membrane"/>
    <property type="evidence" value="ECO:0007669"/>
    <property type="project" value="UniProtKB-SubCell"/>
</dbReference>
<evidence type="ECO:0000313" key="9">
    <source>
        <dbReference type="Proteomes" id="UP001596547"/>
    </source>
</evidence>
<sequence length="184" mass="19899">MTVHRNGSTTRAKGDDAPRGALSREDWPGLALAVAFCELAGIVPGIVTREDVAALNERETVDPDIAPPGWVVPLVWNVLFALMGIALYLVWRDAGDTPEGKVAVGFFSAQLGLNVAWSFVAFGSRARNTYLVGFAMIVPLLLAVAVTVVAFARVSLRAALLLVPYLAWVSFATVLCYRGWRLNR</sequence>
<feature type="compositionally biased region" description="Polar residues" evidence="6">
    <location>
        <begin position="1"/>
        <end position="11"/>
    </location>
</feature>
<dbReference type="InterPro" id="IPR038330">
    <property type="entry name" value="TspO/MBR-related_sf"/>
</dbReference>
<dbReference type="AlphaFoldDB" id="A0ABD6ABK3"/>
<dbReference type="Gene3D" id="1.20.1260.100">
    <property type="entry name" value="TspO/MBR protein"/>
    <property type="match status" value="1"/>
</dbReference>
<evidence type="ECO:0000256" key="3">
    <source>
        <dbReference type="ARBA" id="ARBA00022692"/>
    </source>
</evidence>
<dbReference type="FunFam" id="1.20.1260.100:FF:000001">
    <property type="entry name" value="translocator protein 2"/>
    <property type="match status" value="1"/>
</dbReference>
<reference evidence="8 9" key="1">
    <citation type="journal article" date="2019" name="Int. J. Syst. Evol. Microbiol.">
        <title>The Global Catalogue of Microorganisms (GCM) 10K type strain sequencing project: providing services to taxonomists for standard genome sequencing and annotation.</title>
        <authorList>
            <consortium name="The Broad Institute Genomics Platform"/>
            <consortium name="The Broad Institute Genome Sequencing Center for Infectious Disease"/>
            <person name="Wu L."/>
            <person name="Ma J."/>
        </authorList>
    </citation>
    <scope>NUCLEOTIDE SEQUENCE [LARGE SCALE GENOMIC DNA]</scope>
    <source>
        <strain evidence="8 9">PSR21</strain>
    </source>
</reference>
<feature type="compositionally biased region" description="Basic and acidic residues" evidence="6">
    <location>
        <begin position="12"/>
        <end position="21"/>
    </location>
</feature>
<keyword evidence="4 7" id="KW-1133">Transmembrane helix</keyword>
<organism evidence="8 9">
    <name type="scientific">Halomarina halobia</name>
    <dbReference type="NCBI Taxonomy" id="3033386"/>
    <lineage>
        <taxon>Archaea</taxon>
        <taxon>Methanobacteriati</taxon>
        <taxon>Methanobacteriota</taxon>
        <taxon>Stenosarchaea group</taxon>
        <taxon>Halobacteria</taxon>
        <taxon>Halobacteriales</taxon>
        <taxon>Natronomonadaceae</taxon>
        <taxon>Halomarina</taxon>
    </lineage>
</organism>
<evidence type="ECO:0000313" key="8">
    <source>
        <dbReference type="EMBL" id="MFC7317792.1"/>
    </source>
</evidence>
<dbReference type="PANTHER" id="PTHR10057:SF0">
    <property type="entry name" value="TRANSLOCATOR PROTEIN"/>
    <property type="match status" value="1"/>
</dbReference>
<keyword evidence="9" id="KW-1185">Reference proteome</keyword>
<dbReference type="InterPro" id="IPR004307">
    <property type="entry name" value="TspO_MBR"/>
</dbReference>
<proteinExistence type="inferred from homology"/>
<dbReference type="GO" id="GO:0033013">
    <property type="term" value="P:tetrapyrrole metabolic process"/>
    <property type="evidence" value="ECO:0007669"/>
    <property type="project" value="UniProtKB-ARBA"/>
</dbReference>
<dbReference type="EMBL" id="JBHTBF010000002">
    <property type="protein sequence ID" value="MFC7317792.1"/>
    <property type="molecule type" value="Genomic_DNA"/>
</dbReference>
<keyword evidence="5 7" id="KW-0472">Membrane</keyword>